<keyword evidence="2" id="KW-0614">Plasmid</keyword>
<proteinExistence type="predicted"/>
<dbReference type="SUPFAM" id="SSF56059">
    <property type="entry name" value="Glutathione synthetase ATP-binding domain-like"/>
    <property type="match status" value="1"/>
</dbReference>
<name>A0A9P1NJR1_9VIBR</name>
<dbReference type="PANTHER" id="PTHR39217">
    <property type="match status" value="1"/>
</dbReference>
<dbReference type="AlphaFoldDB" id="A0A9P1NJR1"/>
<protein>
    <recommendedName>
        <fullName evidence="1">Prokaryotic glutathione synthetase ATP-binding domain-containing protein</fullName>
    </recommendedName>
</protein>
<gene>
    <name evidence="2" type="ORF">VIBNI_0150</name>
</gene>
<dbReference type="InterPro" id="IPR004218">
    <property type="entry name" value="GSHS_ATP-bd"/>
</dbReference>
<dbReference type="InterPro" id="IPR053191">
    <property type="entry name" value="DcsG_Biosynth_Enzyme"/>
</dbReference>
<dbReference type="EMBL" id="FP893246">
    <property type="protein sequence ID" value="CBJ93177.1"/>
    <property type="molecule type" value="Genomic_DNA"/>
</dbReference>
<feature type="domain" description="Prokaryotic glutathione synthetase ATP-binding" evidence="1">
    <location>
        <begin position="132"/>
        <end position="226"/>
    </location>
</feature>
<evidence type="ECO:0000259" key="1">
    <source>
        <dbReference type="Pfam" id="PF02955"/>
    </source>
</evidence>
<sequence>MDRKVIIIATCNKYPNIGQGLALIVNALIAKGHNVKCVPWQHADLQLFCRAKAILPLCAWDYADNVDGFRHWITVVTEGGGNFINASATLLHNMNKHYLIDLAEQGFNVVPTRYLEKPTPKQLHCISESEGWPDMVLKPAYGQSGRLVTRYSSDISKDHEIFCSEHDIVVQPFVEAIKIQGELALCFIAGEFSHAVRRLPAKEDWRANSQYHVTVSQVELPQSILKQAVCYLSSLEQIPLYARVDGVILNDDFVLCELELIEPALFFDRIENLSNSKFKNFIEQLGQ</sequence>
<evidence type="ECO:0000313" key="2">
    <source>
        <dbReference type="EMBL" id="CBJ93177.1"/>
    </source>
</evidence>
<reference evidence="2" key="1">
    <citation type="submission" date="2010-02" db="EMBL/GenBank/DDBJ databases">
        <authorList>
            <person name="Genoscope - CEA"/>
        </authorList>
    </citation>
    <scope>NUCLEOTIDE SEQUENCE</scope>
    <source>
        <plasmid evidence="2">VIBNI_pA</plasmid>
    </source>
</reference>
<organism evidence="2">
    <name type="scientific">Vibrio nigripulchritudo</name>
    <dbReference type="NCBI Taxonomy" id="28173"/>
    <lineage>
        <taxon>Bacteria</taxon>
        <taxon>Pseudomonadati</taxon>
        <taxon>Pseudomonadota</taxon>
        <taxon>Gammaproteobacteria</taxon>
        <taxon>Vibrionales</taxon>
        <taxon>Vibrionaceae</taxon>
        <taxon>Vibrio</taxon>
    </lineage>
</organism>
<geneLocation type="plasmid" evidence="2">
    <name>VIBNI_pA</name>
</geneLocation>
<dbReference type="GO" id="GO:0005524">
    <property type="term" value="F:ATP binding"/>
    <property type="evidence" value="ECO:0007669"/>
    <property type="project" value="InterPro"/>
</dbReference>
<accession>A0A9P1NJR1</accession>
<dbReference type="Pfam" id="PF02955">
    <property type="entry name" value="GSH-S_ATP"/>
    <property type="match status" value="1"/>
</dbReference>
<dbReference type="GO" id="GO:0004363">
    <property type="term" value="F:glutathione synthase activity"/>
    <property type="evidence" value="ECO:0007669"/>
    <property type="project" value="InterPro"/>
</dbReference>
<dbReference type="PANTHER" id="PTHR39217:SF1">
    <property type="entry name" value="GLUTATHIONE SYNTHETASE"/>
    <property type="match status" value="1"/>
</dbReference>